<gene>
    <name evidence="2" type="ORF">QWY20_01830</name>
</gene>
<organism evidence="2 3">
    <name type="scientific">Alkalimonas cellulosilytica</name>
    <dbReference type="NCBI Taxonomy" id="3058395"/>
    <lineage>
        <taxon>Bacteria</taxon>
        <taxon>Pseudomonadati</taxon>
        <taxon>Pseudomonadota</taxon>
        <taxon>Gammaproteobacteria</taxon>
        <taxon>Alkalimonas</taxon>
    </lineage>
</organism>
<comment type="caution">
    <text evidence="2">The sequence shown here is derived from an EMBL/GenBank/DDBJ whole genome shotgun (WGS) entry which is preliminary data.</text>
</comment>
<accession>A0ABU7J101</accession>
<name>A0ABU7J101_9GAMM</name>
<dbReference type="RefSeq" id="WP_330127335.1">
    <property type="nucleotide sequence ID" value="NZ_JAUHLI010000002.1"/>
</dbReference>
<reference evidence="2 3" key="1">
    <citation type="submission" date="2023-07" db="EMBL/GenBank/DDBJ databases">
        <title>Alkalimonas sp., MEB108 novel, alkaliphilic bacterium isolated from Lonar Lake, India.</title>
        <authorList>
            <person name="Joshi A."/>
            <person name="Thite S."/>
        </authorList>
    </citation>
    <scope>NUCLEOTIDE SEQUENCE [LARGE SCALE GENOMIC DNA]</scope>
    <source>
        <strain evidence="2 3">MEB108</strain>
    </source>
</reference>
<evidence type="ECO:0000313" key="3">
    <source>
        <dbReference type="Proteomes" id="UP001336314"/>
    </source>
</evidence>
<evidence type="ECO:0000256" key="1">
    <source>
        <dbReference type="SAM" id="MobiDB-lite"/>
    </source>
</evidence>
<protein>
    <submittedName>
        <fullName evidence="2">Uncharacterized protein</fullName>
    </submittedName>
</protein>
<proteinExistence type="predicted"/>
<feature type="region of interest" description="Disordered" evidence="1">
    <location>
        <begin position="21"/>
        <end position="56"/>
    </location>
</feature>
<dbReference type="Proteomes" id="UP001336314">
    <property type="component" value="Unassembled WGS sequence"/>
</dbReference>
<dbReference type="EMBL" id="JAUHLI010000002">
    <property type="protein sequence ID" value="MEE2000178.1"/>
    <property type="molecule type" value="Genomic_DNA"/>
</dbReference>
<keyword evidence="3" id="KW-1185">Reference proteome</keyword>
<evidence type="ECO:0000313" key="2">
    <source>
        <dbReference type="EMBL" id="MEE2000178.1"/>
    </source>
</evidence>
<sequence length="219" mass="24129">MGAIARAMAARQVATEVTYQPVTEPTQAKEVAIGRENSQKNRQNRQSDKRSSTQKITQVTDIKGFNQKSRQIDGIDGGRGVDKVKAANDGLEVNQIDTTSGLNEADKVKPTGNVIIREVNGINIPMPEHYSDGSNLAFWKAPASEMAAKQERYSDADWIQSMLLKLPASKRTQVSREYSARYKAIYDAEPDDNKKANKAALTANSWLRSKMNHTGFVGG</sequence>